<dbReference type="Gene3D" id="1.10.260.40">
    <property type="entry name" value="lambda repressor-like DNA-binding domains"/>
    <property type="match status" value="1"/>
</dbReference>
<dbReference type="Proteomes" id="UP000018211">
    <property type="component" value="Unassembled WGS sequence"/>
</dbReference>
<dbReference type="Pfam" id="PF01381">
    <property type="entry name" value="HTH_3"/>
    <property type="match status" value="1"/>
</dbReference>
<dbReference type="AlphaFoldDB" id="A0AAV2VWW0"/>
<dbReference type="CDD" id="cd00093">
    <property type="entry name" value="HTH_XRE"/>
    <property type="match status" value="1"/>
</dbReference>
<organism evidence="2 3">
    <name type="scientific">Vibrio nigripulchritudo SOn1</name>
    <dbReference type="NCBI Taxonomy" id="1238450"/>
    <lineage>
        <taxon>Bacteria</taxon>
        <taxon>Pseudomonadati</taxon>
        <taxon>Pseudomonadota</taxon>
        <taxon>Gammaproteobacteria</taxon>
        <taxon>Vibrionales</taxon>
        <taxon>Vibrionaceae</taxon>
        <taxon>Vibrio</taxon>
    </lineage>
</organism>
<evidence type="ECO:0000313" key="2">
    <source>
        <dbReference type="EMBL" id="CCO48830.1"/>
    </source>
</evidence>
<evidence type="ECO:0000259" key="1">
    <source>
        <dbReference type="PROSITE" id="PS50943"/>
    </source>
</evidence>
<dbReference type="EMBL" id="CAOF01000159">
    <property type="protein sequence ID" value="CCO48830.1"/>
    <property type="molecule type" value="Genomic_DNA"/>
</dbReference>
<dbReference type="PROSITE" id="PS50943">
    <property type="entry name" value="HTH_CROC1"/>
    <property type="match status" value="1"/>
</dbReference>
<sequence>MDSKNFVLLAIQTLGCTQKELALKLGVSPAQITKWKSGEHMSLEMEKQFRLLSGIGDRDPNVVALTGGIEQADKWEKLTKHLAEVALDSAETGYVTYPLADESELLCWSTLDTLNELGVEIPKTFPEQLDFDYCAEDFDGIKDRIECMYRENIYSSLIYSAYLALNDVYGFYAAYISEIMDHGDMELMGSPADNIEACLLNLAFCKVGADNEMLPHFSDFKYNTLKDYKAWIEIVKNYAFNNNIPLRAELMNLILCDHDDLGHEAEAESLGFNTSRLHPDIYMNEILQSHRVLHQVLPVICKKLGITEDELKLDSSKLYLK</sequence>
<dbReference type="RefSeq" id="WP_022603415.1">
    <property type="nucleotide sequence ID" value="NZ_LK391965.1"/>
</dbReference>
<dbReference type="InterPro" id="IPR010982">
    <property type="entry name" value="Lambda_DNA-bd_dom_sf"/>
</dbReference>
<name>A0AAV2VWW0_9VIBR</name>
<dbReference type="SUPFAM" id="SSF47413">
    <property type="entry name" value="lambda repressor-like DNA-binding domains"/>
    <property type="match status" value="1"/>
</dbReference>
<proteinExistence type="predicted"/>
<dbReference type="InterPro" id="IPR001387">
    <property type="entry name" value="Cro/C1-type_HTH"/>
</dbReference>
<reference evidence="2 3" key="1">
    <citation type="journal article" date="2013" name="ISME J.">
        <title>Comparative genomics of pathogenic lineages of Vibrio nigripulchritudo identifies virulence-associated traits.</title>
        <authorList>
            <person name="Goudenege D."/>
            <person name="Labreuche Y."/>
            <person name="Krin E."/>
            <person name="Ansquer D."/>
            <person name="Mangenot S."/>
            <person name="Calteau A."/>
            <person name="Medigue C."/>
            <person name="Mazel D."/>
            <person name="Polz M.F."/>
            <person name="Le Roux F."/>
        </authorList>
    </citation>
    <scope>NUCLEOTIDE SEQUENCE [LARGE SCALE GENOMIC DNA]</scope>
    <source>
        <strain evidence="2 3">SOn1</strain>
    </source>
</reference>
<dbReference type="GO" id="GO:0003677">
    <property type="term" value="F:DNA binding"/>
    <property type="evidence" value="ECO:0007669"/>
    <property type="project" value="InterPro"/>
</dbReference>
<feature type="domain" description="HTH cro/C1-type" evidence="1">
    <location>
        <begin position="14"/>
        <end position="40"/>
    </location>
</feature>
<protein>
    <recommendedName>
        <fullName evidence="1">HTH cro/C1-type domain-containing protein</fullName>
    </recommendedName>
</protein>
<accession>A0AAV2VWW0</accession>
<evidence type="ECO:0000313" key="3">
    <source>
        <dbReference type="Proteomes" id="UP000018211"/>
    </source>
</evidence>
<comment type="caution">
    <text evidence="2">The sequence shown here is derived from an EMBL/GenBank/DDBJ whole genome shotgun (WGS) entry which is preliminary data.</text>
</comment>
<gene>
    <name evidence="2" type="ORF">VIBNISOn1_650004</name>
</gene>